<gene>
    <name evidence="10" type="ORF">HXX76_007872</name>
</gene>
<accession>A0A835T827</accession>
<keyword evidence="8" id="KW-0732">Signal</keyword>
<dbReference type="PROSITE" id="PS50939">
    <property type="entry name" value="CYTOCHROME_B561"/>
    <property type="match status" value="1"/>
</dbReference>
<dbReference type="OrthoDB" id="530877at2759"/>
<comment type="caution">
    <text evidence="10">The sequence shown here is derived from an EMBL/GenBank/DDBJ whole genome shotgun (WGS) entry which is preliminary data.</text>
</comment>
<dbReference type="SMART" id="SM00665">
    <property type="entry name" value="B561"/>
    <property type="match status" value="1"/>
</dbReference>
<dbReference type="PANTHER" id="PTHR23130:SF171">
    <property type="entry name" value="OS01G0895300 PROTEIN"/>
    <property type="match status" value="1"/>
</dbReference>
<protein>
    <recommendedName>
        <fullName evidence="9">Cytochrome b561 domain-containing protein</fullName>
    </recommendedName>
</protein>
<comment type="subcellular location">
    <subcellularLocation>
        <location evidence="1">Membrane</location>
    </subcellularLocation>
</comment>
<feature type="signal peptide" evidence="8">
    <location>
        <begin position="1"/>
        <end position="24"/>
    </location>
</feature>
<evidence type="ECO:0000256" key="8">
    <source>
        <dbReference type="SAM" id="SignalP"/>
    </source>
</evidence>
<evidence type="ECO:0000256" key="1">
    <source>
        <dbReference type="ARBA" id="ARBA00004370"/>
    </source>
</evidence>
<proteinExistence type="predicted"/>
<feature type="chain" id="PRO_5032795085" description="Cytochrome b561 domain-containing protein" evidence="8">
    <location>
        <begin position="25"/>
        <end position="518"/>
    </location>
</feature>
<feature type="transmembrane region" description="Helical" evidence="7">
    <location>
        <begin position="273"/>
        <end position="291"/>
    </location>
</feature>
<feature type="domain" description="Cytochrome b561" evidence="9">
    <location>
        <begin position="228"/>
        <end position="448"/>
    </location>
</feature>
<reference evidence="10" key="1">
    <citation type="journal article" date="2020" name="bioRxiv">
        <title>Comparative genomics of Chlamydomonas.</title>
        <authorList>
            <person name="Craig R.J."/>
            <person name="Hasan A.R."/>
            <person name="Ness R.W."/>
            <person name="Keightley P.D."/>
        </authorList>
    </citation>
    <scope>NUCLEOTIDE SEQUENCE</scope>
    <source>
        <strain evidence="10">SAG 7.73</strain>
    </source>
</reference>
<dbReference type="EMBL" id="JAEHOC010000017">
    <property type="protein sequence ID" value="KAG2434145.1"/>
    <property type="molecule type" value="Genomic_DNA"/>
</dbReference>
<evidence type="ECO:0000313" key="10">
    <source>
        <dbReference type="EMBL" id="KAG2434145.1"/>
    </source>
</evidence>
<keyword evidence="2" id="KW-0813">Transport</keyword>
<evidence type="ECO:0000256" key="5">
    <source>
        <dbReference type="ARBA" id="ARBA00022989"/>
    </source>
</evidence>
<dbReference type="InterPro" id="IPR006593">
    <property type="entry name" value="Cyt_b561/ferric_Rdtase_TM"/>
</dbReference>
<keyword evidence="5 7" id="KW-1133">Transmembrane helix</keyword>
<keyword evidence="3 7" id="KW-0812">Transmembrane</keyword>
<keyword evidence="4" id="KW-0249">Electron transport</keyword>
<feature type="transmembrane region" description="Helical" evidence="7">
    <location>
        <begin position="427"/>
        <end position="445"/>
    </location>
</feature>
<evidence type="ECO:0000256" key="3">
    <source>
        <dbReference type="ARBA" id="ARBA00022692"/>
    </source>
</evidence>
<dbReference type="GO" id="GO:0016020">
    <property type="term" value="C:membrane"/>
    <property type="evidence" value="ECO:0007669"/>
    <property type="project" value="UniProtKB-SubCell"/>
</dbReference>
<keyword evidence="6 7" id="KW-0472">Membrane</keyword>
<evidence type="ECO:0000313" key="11">
    <source>
        <dbReference type="Proteomes" id="UP000650467"/>
    </source>
</evidence>
<feature type="transmembrane region" description="Helical" evidence="7">
    <location>
        <begin position="392"/>
        <end position="415"/>
    </location>
</feature>
<evidence type="ECO:0000259" key="9">
    <source>
        <dbReference type="PROSITE" id="PS50939"/>
    </source>
</evidence>
<dbReference type="PANTHER" id="PTHR23130">
    <property type="entry name" value="CYTOCHROME B561 AND DOMON DOMAIN-CONTAINING PROTEIN"/>
    <property type="match status" value="1"/>
</dbReference>
<evidence type="ECO:0000256" key="7">
    <source>
        <dbReference type="SAM" id="Phobius"/>
    </source>
</evidence>
<dbReference type="Proteomes" id="UP000650467">
    <property type="component" value="Unassembled WGS sequence"/>
</dbReference>
<dbReference type="CDD" id="cd08760">
    <property type="entry name" value="Cyt_b561_FRRS1_like"/>
    <property type="match status" value="1"/>
</dbReference>
<dbReference type="Gene3D" id="1.20.120.1770">
    <property type="match status" value="1"/>
</dbReference>
<dbReference type="AlphaFoldDB" id="A0A835T827"/>
<evidence type="ECO:0000256" key="2">
    <source>
        <dbReference type="ARBA" id="ARBA00022448"/>
    </source>
</evidence>
<feature type="transmembrane region" description="Helical" evidence="7">
    <location>
        <begin position="312"/>
        <end position="332"/>
    </location>
</feature>
<organism evidence="10 11">
    <name type="scientific">Chlamydomonas incerta</name>
    <dbReference type="NCBI Taxonomy" id="51695"/>
    <lineage>
        <taxon>Eukaryota</taxon>
        <taxon>Viridiplantae</taxon>
        <taxon>Chlorophyta</taxon>
        <taxon>core chlorophytes</taxon>
        <taxon>Chlorophyceae</taxon>
        <taxon>CS clade</taxon>
        <taxon>Chlamydomonadales</taxon>
        <taxon>Chlamydomonadaceae</taxon>
        <taxon>Chlamydomonas</taxon>
    </lineage>
</organism>
<evidence type="ECO:0000256" key="6">
    <source>
        <dbReference type="ARBA" id="ARBA00023136"/>
    </source>
</evidence>
<keyword evidence="11" id="KW-1185">Reference proteome</keyword>
<sequence length="518" mass="54300">MQTRIHICIATFWIVLAAARSVDAACGFGAAGRRQLLQAATAESSSNCSRSWLGYQCTKLVCGRIRMHWSLGGPAPSGPGCSYGANWNTSGLPDAASPLLHIALQTDVGGYVAASWPRTAGIMAPADGVIGFATADGGADIRAYGISGWTPDTVQPEPAVSVTSAGLEANASSLTICFTRNISQAGNVGKAAGISIDPTAPQYMNFVASSAPFKERHLLRQDYKCAARVELAAPPGAAADGGWRPTNTSAAAAAAAQDEAVETERLGYMRLHGALQFTGWMVLVPTGILAARHRWAFSSLALAGLWFQVHRAVQMLAAVLIVTGFVLPWTSFDSTDAHEAQGTGHDDYIADDPLLESHERLAITLISGLGLHVVLAVLRPSPDAPRRWIWNLVHWWTGRLLALLAGVNICIGISLWRRVGGGSGSEWVAALVVFTVLWVGLAAWLEWRAPAGLGRDSAPPPVDSSIAASLTSGLASSSNPSSSGTEVSMTRLAAGSFAPTVGYSKLPEPAAPSHAHRS</sequence>
<name>A0A835T827_CHLIN</name>
<evidence type="ECO:0000256" key="4">
    <source>
        <dbReference type="ARBA" id="ARBA00022982"/>
    </source>
</evidence>